<evidence type="ECO:0000313" key="3">
    <source>
        <dbReference type="Proteomes" id="UP000825701"/>
    </source>
</evidence>
<gene>
    <name evidence="2" type="ORF">K6K41_02520</name>
</gene>
<organism evidence="2 3">
    <name type="scientific">Chenggangzhangella methanolivorans</name>
    <dbReference type="NCBI Taxonomy" id="1437009"/>
    <lineage>
        <taxon>Bacteria</taxon>
        <taxon>Pseudomonadati</taxon>
        <taxon>Pseudomonadota</taxon>
        <taxon>Alphaproteobacteria</taxon>
        <taxon>Hyphomicrobiales</taxon>
        <taxon>Methylopilaceae</taxon>
        <taxon>Chenggangzhangella</taxon>
    </lineage>
</organism>
<evidence type="ECO:0000256" key="1">
    <source>
        <dbReference type="SAM" id="MobiDB-lite"/>
    </source>
</evidence>
<dbReference type="EMBL" id="CP081869">
    <property type="protein sequence ID" value="QZO00611.1"/>
    <property type="molecule type" value="Genomic_DNA"/>
</dbReference>
<feature type="region of interest" description="Disordered" evidence="1">
    <location>
        <begin position="1"/>
        <end position="92"/>
    </location>
</feature>
<dbReference type="KEGG" id="cmet:K6K41_02520"/>
<feature type="compositionally biased region" description="Basic and acidic residues" evidence="1">
    <location>
        <begin position="26"/>
        <end position="70"/>
    </location>
</feature>
<dbReference type="RefSeq" id="WP_261403781.1">
    <property type="nucleotide sequence ID" value="NZ_CP081869.1"/>
</dbReference>
<reference evidence="2" key="1">
    <citation type="submission" date="2021-08" db="EMBL/GenBank/DDBJ databases">
        <authorList>
            <person name="Zhang H."/>
            <person name="Xu M."/>
            <person name="Yu Z."/>
            <person name="Yang L."/>
            <person name="Cai Y."/>
        </authorList>
    </citation>
    <scope>NUCLEOTIDE SEQUENCE</scope>
    <source>
        <strain evidence="2">CHL1</strain>
    </source>
</reference>
<keyword evidence="3" id="KW-1185">Reference proteome</keyword>
<proteinExistence type="predicted"/>
<protein>
    <submittedName>
        <fullName evidence="2">Uncharacterized protein</fullName>
    </submittedName>
</protein>
<evidence type="ECO:0000313" key="2">
    <source>
        <dbReference type="EMBL" id="QZO00611.1"/>
    </source>
</evidence>
<dbReference type="AlphaFoldDB" id="A0A9E6R9E4"/>
<sequence>MRGFMTPGSPKPEAEDSAATGASAAEAERPVDFEPDRGAKPGKGKDPKDQPPDAAERLGTKRRDGEKDETNGAPPGAVSPENLTTESDDGAS</sequence>
<name>A0A9E6R9E4_9HYPH</name>
<dbReference type="Proteomes" id="UP000825701">
    <property type="component" value="Chromosome"/>
</dbReference>
<accession>A0A9E6R9E4</accession>